<keyword evidence="6" id="KW-0539">Nucleus</keyword>
<evidence type="ECO:0000313" key="11">
    <source>
        <dbReference type="RefSeq" id="XP_031750341.1"/>
    </source>
</evidence>
<organism evidence="10 11">
    <name type="scientific">Xenopus tropicalis</name>
    <name type="common">Western clawed frog</name>
    <name type="synonym">Silurana tropicalis</name>
    <dbReference type="NCBI Taxonomy" id="8364"/>
    <lineage>
        <taxon>Eukaryota</taxon>
        <taxon>Metazoa</taxon>
        <taxon>Chordata</taxon>
        <taxon>Craniata</taxon>
        <taxon>Vertebrata</taxon>
        <taxon>Euteleostomi</taxon>
        <taxon>Amphibia</taxon>
        <taxon>Batrachia</taxon>
        <taxon>Anura</taxon>
        <taxon>Pipoidea</taxon>
        <taxon>Pipidae</taxon>
        <taxon>Xenopodinae</taxon>
        <taxon>Xenopus</taxon>
        <taxon>Silurana</taxon>
    </lineage>
</organism>
<dbReference type="AGR" id="Xenbase:XB-GENE-6460563"/>
<keyword evidence="5" id="KW-0804">Transcription</keyword>
<dbReference type="InterPro" id="IPR048897">
    <property type="entry name" value="Nol11_C"/>
</dbReference>
<dbReference type="Proteomes" id="UP000008143">
    <property type="component" value="Chromosome 10"/>
</dbReference>
<comment type="subcellular location">
    <subcellularLocation>
        <location evidence="1">Nucleus</location>
        <location evidence="1">Nucleolus</location>
    </subcellularLocation>
</comment>
<dbReference type="InterPro" id="IPR012584">
    <property type="entry name" value="NOL11_N"/>
</dbReference>
<name>A0A8J1J0T0_XENTR</name>
<evidence type="ECO:0000313" key="12">
    <source>
        <dbReference type="Xenbase" id="XB-GENE-6460563"/>
    </source>
</evidence>
<evidence type="ECO:0000313" key="10">
    <source>
        <dbReference type="Proteomes" id="UP000008143"/>
    </source>
</evidence>
<dbReference type="KEGG" id="xtr:101734283"/>
<dbReference type="RefSeq" id="XP_031750341.1">
    <property type="nucleotide sequence ID" value="XM_031894481.1"/>
</dbReference>
<evidence type="ECO:0000256" key="4">
    <source>
        <dbReference type="ARBA" id="ARBA00023159"/>
    </source>
</evidence>
<protein>
    <submittedName>
        <fullName evidence="11">Nucleolar protein 11 isoform X1</fullName>
    </submittedName>
</protein>
<dbReference type="Xenbase" id="XB-GENE-6460563">
    <property type="gene designation" value="nol11"/>
</dbReference>
<keyword evidence="3" id="KW-0805">Transcription regulation</keyword>
<evidence type="ECO:0000259" key="9">
    <source>
        <dbReference type="Pfam" id="PF20998"/>
    </source>
</evidence>
<dbReference type="CTD" id="25926"/>
<dbReference type="OMA" id="QGTTGQC"/>
<dbReference type="Pfam" id="PF20998">
    <property type="entry name" value="Nol11_C"/>
    <property type="match status" value="1"/>
</dbReference>
<evidence type="ECO:0000256" key="6">
    <source>
        <dbReference type="ARBA" id="ARBA00023242"/>
    </source>
</evidence>
<evidence type="ECO:0000256" key="2">
    <source>
        <dbReference type="ARBA" id="ARBA00022552"/>
    </source>
</evidence>
<dbReference type="PANTHER" id="PTHR15633:SF2">
    <property type="entry name" value="NUCLEOLAR PROTEIN 11"/>
    <property type="match status" value="1"/>
</dbReference>
<reference evidence="11" key="1">
    <citation type="submission" date="2025-08" db="UniProtKB">
        <authorList>
            <consortium name="RefSeq"/>
        </authorList>
    </citation>
    <scope>IDENTIFICATION</scope>
    <source>
        <strain evidence="11">Nigerian</strain>
        <tissue evidence="11">Liver and blood</tissue>
    </source>
</reference>
<evidence type="ECO:0000256" key="3">
    <source>
        <dbReference type="ARBA" id="ARBA00023015"/>
    </source>
</evidence>
<dbReference type="GeneID" id="101734283"/>
<dbReference type="GO" id="GO:0030490">
    <property type="term" value="P:maturation of SSU-rRNA"/>
    <property type="evidence" value="ECO:0000318"/>
    <property type="project" value="GO_Central"/>
</dbReference>
<dbReference type="InterPro" id="IPR042859">
    <property type="entry name" value="NOL11"/>
</dbReference>
<evidence type="ECO:0000256" key="7">
    <source>
        <dbReference type="SAM" id="MobiDB-lite"/>
    </source>
</evidence>
<feature type="domain" description="Nucleolar protein 11 N-terminal" evidence="8">
    <location>
        <begin position="37"/>
        <end position="370"/>
    </location>
</feature>
<feature type="domain" description="Nucleolar protein 11 C-terminal" evidence="9">
    <location>
        <begin position="463"/>
        <end position="759"/>
    </location>
</feature>
<evidence type="ECO:0000259" key="8">
    <source>
        <dbReference type="Pfam" id="PF08168"/>
    </source>
</evidence>
<dbReference type="PANTHER" id="PTHR15633">
    <property type="entry name" value="NUCLEOLAR PROTEIN 11"/>
    <property type="match status" value="1"/>
</dbReference>
<dbReference type="OrthoDB" id="6502630at2759"/>
<feature type="region of interest" description="Disordered" evidence="7">
    <location>
        <begin position="570"/>
        <end position="609"/>
    </location>
</feature>
<keyword evidence="10" id="KW-1185">Reference proteome</keyword>
<evidence type="ECO:0000256" key="5">
    <source>
        <dbReference type="ARBA" id="ARBA00023163"/>
    </source>
</evidence>
<evidence type="ECO:0000256" key="1">
    <source>
        <dbReference type="ARBA" id="ARBA00004604"/>
    </source>
</evidence>
<feature type="region of interest" description="Disordered" evidence="7">
    <location>
        <begin position="406"/>
        <end position="429"/>
    </location>
</feature>
<keyword evidence="4" id="KW-0010">Activator</keyword>
<sequence length="759" mass="83425">MSRAIPTRGAFLSGQQGSLFATPLPRSAHANDVSDKMAALREHFTLCGLLTAAEHRTTEILGVEAAGEPDRVLVTDSVQAVTLYKVSDQKPLGSWAVKQGQSITCPAVWNYQCGEFVVVHDDKVLRIWREDDVNLDTAFKATLSADVCRIHTLPGADPLVLFRGGAVHSIDSLLAAPQQEIESVLPVGERIVWSEIFADEGQPLVVYITEQLSDYFVYIHQFSPVCVCKYLLKPNTEGSTILDCSGSMKSKIFTLLTLYSCGQVCQAPFPVSSINQESERVVSASPLLQLSGPIEGGALKFLDESHVAVLVPSAAKQKDCLSVWNTTFQTLAAVSEFSQKTSAQPIVFQLWCCGSRLYVPHGKALLAVPYSCEVSCLASVLGKSRNLQPSVLEKIPLVNWDTLVGKDPEAKQPRKQSKERKTNGNAGNSTECTVYPLDVQNIPQSQTEALVQRLLLGKGDTDFQVTVGKITQSLVRRCMADPKFYPQSSLVQLVQTNTLSYSLCPELLPLCLGKRDVRLLQLCLHSFPDVPEAILCSCLKAFLSVSEQWMNAAQIDSHSAAAYIDVGDQTKEPKRTEQPEGPRVVQNGFSPNAQQQEESSDELIEESLPQTGQRATCPMSIRRAVLVNSVLMSPYSESFLLPHLKDLSGEQVMFLLRYLQYLHLKCIGNVTGNLPGKHVPTVSQVVDWMSLLLDAHFATVVMLSDAKALLNKIQKIVKSQLKFYSELNKIEGCLAELKEPKCPSVSPPGRYSIEVLQLY</sequence>
<gene>
    <name evidence="11 12" type="primary">nol11</name>
</gene>
<keyword evidence="2" id="KW-0698">rRNA processing</keyword>
<dbReference type="AlphaFoldDB" id="A0A8J1J0T0"/>
<dbReference type="Pfam" id="PF08168">
    <property type="entry name" value="NOL11_N"/>
    <property type="match status" value="1"/>
</dbReference>
<feature type="compositionally biased region" description="Basic and acidic residues" evidence="7">
    <location>
        <begin position="570"/>
        <end position="580"/>
    </location>
</feature>
<dbReference type="GO" id="GO:0005730">
    <property type="term" value="C:nucleolus"/>
    <property type="evidence" value="ECO:0000318"/>
    <property type="project" value="GO_Central"/>
</dbReference>
<accession>A0A8J1J0T0</accession>
<proteinExistence type="predicted"/>